<evidence type="ECO:0008006" key="2">
    <source>
        <dbReference type="Google" id="ProtNLM"/>
    </source>
</evidence>
<organism evidence="1">
    <name type="scientific">marine sediment metagenome</name>
    <dbReference type="NCBI Taxonomy" id="412755"/>
    <lineage>
        <taxon>unclassified sequences</taxon>
        <taxon>metagenomes</taxon>
        <taxon>ecological metagenomes</taxon>
    </lineage>
</organism>
<dbReference type="EMBL" id="BART01013965">
    <property type="protein sequence ID" value="GAG83275.1"/>
    <property type="molecule type" value="Genomic_DNA"/>
</dbReference>
<name>X1AL14_9ZZZZ</name>
<sequence length="187" mass="21497">MKIGLINIEPKIHNTALMQIAMGYKQSNIDVSWANTPVEYYKYDKLYCSSLFTFTDKSQIPKRTICGGSGFDIKKKLDKSKAKNQLDYSIYPECKTSYIWFSRGCIRNCPFCIVKQKEGKIRPVKPKQLNPNGKYITVMDNNFFANSQWKNAISFLKTSSQPVDFQGVDARILTKEMCSALNKLKHH</sequence>
<comment type="caution">
    <text evidence="1">The sequence shown here is derived from an EMBL/GenBank/DDBJ whole genome shotgun (WGS) entry which is preliminary data.</text>
</comment>
<evidence type="ECO:0000313" key="1">
    <source>
        <dbReference type="EMBL" id="GAG83275.1"/>
    </source>
</evidence>
<protein>
    <recommendedName>
        <fullName evidence="2">Radical SAM core domain-containing protein</fullName>
    </recommendedName>
</protein>
<accession>X1AL14</accession>
<reference evidence="1" key="1">
    <citation type="journal article" date="2014" name="Front. Microbiol.">
        <title>High frequency of phylogenetically diverse reductive dehalogenase-homologous genes in deep subseafloor sedimentary metagenomes.</title>
        <authorList>
            <person name="Kawai M."/>
            <person name="Futagami T."/>
            <person name="Toyoda A."/>
            <person name="Takaki Y."/>
            <person name="Nishi S."/>
            <person name="Hori S."/>
            <person name="Arai W."/>
            <person name="Tsubouchi T."/>
            <person name="Morono Y."/>
            <person name="Uchiyama I."/>
            <person name="Ito T."/>
            <person name="Fujiyama A."/>
            <person name="Inagaki F."/>
            <person name="Takami H."/>
        </authorList>
    </citation>
    <scope>NUCLEOTIDE SEQUENCE</scope>
    <source>
        <strain evidence="1">Expedition CK06-06</strain>
    </source>
</reference>
<gene>
    <name evidence="1" type="ORF">S01H4_28214</name>
</gene>
<dbReference type="AlphaFoldDB" id="X1AL14"/>
<feature type="non-terminal residue" evidence="1">
    <location>
        <position position="187"/>
    </location>
</feature>
<proteinExistence type="predicted"/>